<evidence type="ECO:0000313" key="7">
    <source>
        <dbReference type="EMBL" id="MDQ0104041.1"/>
    </source>
</evidence>
<keyword evidence="4 6" id="KW-1133">Transmembrane helix</keyword>
<feature type="transmembrane region" description="Helical" evidence="6">
    <location>
        <begin position="92"/>
        <end position="116"/>
    </location>
</feature>
<proteinExistence type="predicted"/>
<accession>A0ABT9TQU1</accession>
<dbReference type="PANTHER" id="PTHR43370">
    <property type="entry name" value="SUGAR ABC TRANSPORTER INTEGRAL MEMBRANE PROTEIN-RELATED"/>
    <property type="match status" value="1"/>
</dbReference>
<keyword evidence="7" id="KW-0762">Sugar transport</keyword>
<feature type="transmembrane region" description="Helical" evidence="6">
    <location>
        <begin position="47"/>
        <end position="72"/>
    </location>
</feature>
<keyword evidence="3 6" id="KW-0812">Transmembrane</keyword>
<organism evidence="7 8">
    <name type="scientific">Paenarthrobacter nicotinovorans</name>
    <name type="common">Arthrobacter nicotinovorans</name>
    <dbReference type="NCBI Taxonomy" id="29320"/>
    <lineage>
        <taxon>Bacteria</taxon>
        <taxon>Bacillati</taxon>
        <taxon>Actinomycetota</taxon>
        <taxon>Actinomycetes</taxon>
        <taxon>Micrococcales</taxon>
        <taxon>Micrococcaceae</taxon>
        <taxon>Paenarthrobacter</taxon>
    </lineage>
</organism>
<evidence type="ECO:0000256" key="5">
    <source>
        <dbReference type="ARBA" id="ARBA00023136"/>
    </source>
</evidence>
<feature type="transmembrane region" description="Helical" evidence="6">
    <location>
        <begin position="144"/>
        <end position="162"/>
    </location>
</feature>
<evidence type="ECO:0000256" key="2">
    <source>
        <dbReference type="ARBA" id="ARBA00022475"/>
    </source>
</evidence>
<comment type="subcellular location">
    <subcellularLocation>
        <location evidence="1">Cell membrane</location>
        <topology evidence="1">Multi-pass membrane protein</topology>
    </subcellularLocation>
</comment>
<sequence length="261" mass="26730">MAIAAFTAVAAAKATGNVVLAVLLAIAVTVLVSIIYWACITIFKGDVIIVGIGLSTVGLTATVFMLSVLYGSQATATSPVTLPDPIADGADAGVLSGMSVLVWLLPLVALGAWLMLRRSRAGLVMNAVGEFPFAARSAGQSPTLVRLWALIACGALVAIGGAQLSLDGLNSFSQDMTAGRGFLAFSAIIFGGGTVWGVVGACMFFGVANALGILAQIQGWNLPTEFLLALPYVLTIFAVTAAAYVAKRTNGSLVSFAELRD</sequence>
<gene>
    <name evidence="7" type="ORF">J2T10_003714</name>
</gene>
<evidence type="ECO:0000256" key="1">
    <source>
        <dbReference type="ARBA" id="ARBA00004651"/>
    </source>
</evidence>
<evidence type="ECO:0000256" key="4">
    <source>
        <dbReference type="ARBA" id="ARBA00022989"/>
    </source>
</evidence>
<keyword evidence="5 6" id="KW-0472">Membrane</keyword>
<dbReference type="CDD" id="cd06580">
    <property type="entry name" value="TM_PBP1_transp_TpRbsC_like"/>
    <property type="match status" value="1"/>
</dbReference>
<reference evidence="7 8" key="1">
    <citation type="submission" date="2023-07" db="EMBL/GenBank/DDBJ databases">
        <title>Sorghum-associated microbial communities from plants grown in Nebraska, USA.</title>
        <authorList>
            <person name="Schachtman D."/>
        </authorList>
    </citation>
    <scope>NUCLEOTIDE SEQUENCE [LARGE SCALE GENOMIC DNA]</scope>
    <source>
        <strain evidence="7 8">CC523</strain>
    </source>
</reference>
<keyword evidence="8" id="KW-1185">Reference proteome</keyword>
<feature type="transmembrane region" description="Helical" evidence="6">
    <location>
        <begin position="182"/>
        <end position="214"/>
    </location>
</feature>
<dbReference type="PANTHER" id="PTHR43370:SF1">
    <property type="entry name" value="GUANOSINE ABC TRANSPORTER PERMEASE PROTEIN NUPQ"/>
    <property type="match status" value="1"/>
</dbReference>
<dbReference type="Proteomes" id="UP001244563">
    <property type="component" value="Unassembled WGS sequence"/>
</dbReference>
<dbReference type="InterPro" id="IPR001851">
    <property type="entry name" value="ABC_transp_permease"/>
</dbReference>
<keyword evidence="7" id="KW-0813">Transport</keyword>
<name>A0ABT9TQU1_PAENI</name>
<dbReference type="EMBL" id="JAUSSW010000013">
    <property type="protein sequence ID" value="MDQ0104041.1"/>
    <property type="molecule type" value="Genomic_DNA"/>
</dbReference>
<evidence type="ECO:0000313" key="8">
    <source>
        <dbReference type="Proteomes" id="UP001244563"/>
    </source>
</evidence>
<evidence type="ECO:0000256" key="6">
    <source>
        <dbReference type="SAM" id="Phobius"/>
    </source>
</evidence>
<protein>
    <submittedName>
        <fullName evidence="7">Simple sugar transport system permease protein</fullName>
    </submittedName>
</protein>
<comment type="caution">
    <text evidence="7">The sequence shown here is derived from an EMBL/GenBank/DDBJ whole genome shotgun (WGS) entry which is preliminary data.</text>
</comment>
<feature type="transmembrane region" description="Helical" evidence="6">
    <location>
        <begin position="18"/>
        <end position="40"/>
    </location>
</feature>
<keyword evidence="2" id="KW-1003">Cell membrane</keyword>
<dbReference type="RefSeq" id="WP_306879261.1">
    <property type="nucleotide sequence ID" value="NZ_JAUSSW010000013.1"/>
</dbReference>
<dbReference type="Pfam" id="PF02653">
    <property type="entry name" value="BPD_transp_2"/>
    <property type="match status" value="1"/>
</dbReference>
<evidence type="ECO:0000256" key="3">
    <source>
        <dbReference type="ARBA" id="ARBA00022692"/>
    </source>
</evidence>
<feature type="transmembrane region" description="Helical" evidence="6">
    <location>
        <begin position="226"/>
        <end position="246"/>
    </location>
</feature>